<name>A0A9P8N353_9HYPO</name>
<keyword evidence="7" id="KW-0067">ATP-binding</keyword>
<keyword evidence="6" id="KW-0547">Nucleotide-binding</keyword>
<feature type="transmembrane region" description="Helical" evidence="10">
    <location>
        <begin position="1116"/>
        <end position="1134"/>
    </location>
</feature>
<dbReference type="SUPFAM" id="SSF52540">
    <property type="entry name" value="P-loop containing nucleoside triphosphate hydrolases"/>
    <property type="match status" value="2"/>
</dbReference>
<keyword evidence="8 10" id="KW-1133">Transmembrane helix</keyword>
<sequence length="1536" mass="168026">MPSFAKQLGALIHKNLLISVARRPIGFLLSIYVAPLAILGLLLAIPSLIPAFNTFGISDPAPIRPLADTISKKLVVVRPPELGSDVDPVIETFTRPVRKELLVFQANESELLSLCLPNTRGVSDCHAIVIFKDSPLTTRVTNSSANGHTWNYTIRADPARDNRMFDLTKHRSDQEDFYMPLQLAINNAITNSTTTPETVMFTPEPQESYEQKISVSHAAIVGRIFVFALIAAHFTIIYRLTTFITSERDAGLSQLIDSMGGGSTISTRVLSWIITFDLVALPCYIGFGILYQRLLFQASSVGTLIGWQILSGFAINSSTTFAAAFFSKSRVSAIYVMFIFLLMSIVAQMYASETKPHPQSVAVGALSFLFPSSNSVYFTQQMCLWQIDGRAADPGKLPPESAGLFSESYGVSQGAMLGFLTLNILIYTGAAIGTEKLFHGIHFRKRRFSNPSHASAGVVAQTFDIKKRFVPSFLTRIFCCGRRKPVLAVDGVSFQAHMGQIMCLVGPNGSGKTTTLHMMSGFISPTEGSIAFGAKPSQIGICPQRNTLWDELTVEEHVYLWDRMKAGNRSRAELDQLIEQCDLHPKRKFKANQLSGGQKRKLQLACMFVGDSSVCLIDECTSGLDPLSRRAIWEILLDQRSKRSIIFTTHFLDEVDVLADQIVLLAHGKIKCQGSSAQLKNMHGGGYKVIAPLSAAQVCNGYPLTIHQERLIYDVPDSQSAAQMLSTFVTLGMTDVAISGPQFEDVFLNLLRDDSIVEHVKTTSTSDPSFEMTPGRVTSFWAQFAVLYRKRWTVLKRFWGPYLFVIIVPLAVTFVLGGLLKDYKTPSCEALTDIGLPLETSMLRWNGSCPQESFCEQLSVAPQAANARLFGLVNNRYPGMAQVDPATYDGFVVVQNSRDEMLSHIGQNRTKAGHGGVFAGSSTEAPLIAYKVLTFGAQSGSLLLDVWSQMQGGIEINSSQESIPKSRKGGDMSGLVYVFFSCLLQVLYPAFFALYPAMEKARKIRALQYANGVRRAPLWVAYGTFDFLWIFVLSAAIMVITSAQLAFNGPVLLLLPILALYGLSATLMGYTVAHFTNGPLKSYLATLGIGMVSYTIIGVSLGVSEGAATNGRAEDSMAGITFGANLFMPIGNVFRTLLLGLNLMEAGCKDGRRVPVGSLHGFGGPLLYLSIQANAIPQRDEDMELNTMHSSAGGQVKDSVTGEVTRAENAGSDLLRALHVSKSFGSNKAVDDLTFGLARGEVMALIGPNGAGKSTLVNMIQGELSPDKGEILLCQEDSRSPGAKKNLGVCPQYDAPDFMNTRDHLFFYARVKGIKKPKADVEHLMDRLNLTPHARTQASKLSGGNKRKLMLAIALMGTPPVVVLDEPTSTMDAVAKRSFWKIIQEIAAERSVLLTTHSMEEADALATRTTIMARRFLAIGTTQGLRERYSNIYYVNLVLMSAPTSSVDEMSHVGGWMQSRIPGVRFEPPSSTTGSSPVANLIEILEREKDSMGVEFYSISGPTLENVFLSVVRENQVQEEDGAGTRPLWKRLLKRE</sequence>
<dbReference type="GO" id="GO:0005319">
    <property type="term" value="F:lipid transporter activity"/>
    <property type="evidence" value="ECO:0007669"/>
    <property type="project" value="TreeGrafter"/>
</dbReference>
<dbReference type="InterPro" id="IPR013525">
    <property type="entry name" value="ABC2_TM"/>
</dbReference>
<dbReference type="SMART" id="SM00382">
    <property type="entry name" value="AAA"/>
    <property type="match status" value="2"/>
</dbReference>
<feature type="transmembrane region" description="Helical" evidence="10">
    <location>
        <begin position="1052"/>
        <end position="1072"/>
    </location>
</feature>
<evidence type="ECO:0000256" key="6">
    <source>
        <dbReference type="ARBA" id="ARBA00022741"/>
    </source>
</evidence>
<evidence type="ECO:0000256" key="4">
    <source>
        <dbReference type="ARBA" id="ARBA00022692"/>
    </source>
</evidence>
<keyword evidence="13" id="KW-1185">Reference proteome</keyword>
<dbReference type="CDD" id="cd03263">
    <property type="entry name" value="ABC_subfamily_A"/>
    <property type="match status" value="2"/>
</dbReference>
<feature type="transmembrane region" description="Helical" evidence="10">
    <location>
        <begin position="269"/>
        <end position="292"/>
    </location>
</feature>
<dbReference type="Pfam" id="PF00005">
    <property type="entry name" value="ABC_tran"/>
    <property type="match status" value="2"/>
</dbReference>
<comment type="caution">
    <text evidence="12">The sequence shown here is derived from an EMBL/GenBank/DDBJ whole genome shotgun (WGS) entry which is preliminary data.</text>
</comment>
<dbReference type="GO" id="GO:0016887">
    <property type="term" value="F:ATP hydrolysis activity"/>
    <property type="evidence" value="ECO:0007669"/>
    <property type="project" value="InterPro"/>
</dbReference>
<evidence type="ECO:0000259" key="11">
    <source>
        <dbReference type="PROSITE" id="PS50893"/>
    </source>
</evidence>
<evidence type="ECO:0000256" key="8">
    <source>
        <dbReference type="ARBA" id="ARBA00022989"/>
    </source>
</evidence>
<dbReference type="InterPro" id="IPR003439">
    <property type="entry name" value="ABC_transporter-like_ATP-bd"/>
</dbReference>
<protein>
    <submittedName>
        <fullName evidence="12">ABC transporter domain-containing protein</fullName>
    </submittedName>
</protein>
<feature type="transmembrane region" description="Helical" evidence="10">
    <location>
        <begin position="1016"/>
        <end position="1040"/>
    </location>
</feature>
<dbReference type="InterPro" id="IPR027417">
    <property type="entry name" value="P-loop_NTPase"/>
</dbReference>
<gene>
    <name evidence="12" type="ORF">HRG_04063</name>
</gene>
<dbReference type="InterPro" id="IPR003593">
    <property type="entry name" value="AAA+_ATPase"/>
</dbReference>
<feature type="transmembrane region" description="Helical" evidence="10">
    <location>
        <begin position="25"/>
        <end position="49"/>
    </location>
</feature>
<feature type="transmembrane region" description="Helical" evidence="10">
    <location>
        <begin position="333"/>
        <end position="351"/>
    </location>
</feature>
<evidence type="ECO:0000256" key="5">
    <source>
        <dbReference type="ARBA" id="ARBA00022737"/>
    </source>
</evidence>
<feature type="transmembrane region" description="Helical" evidence="10">
    <location>
        <begin position="304"/>
        <end position="326"/>
    </location>
</feature>
<accession>A0A9P8N353</accession>
<dbReference type="InterPro" id="IPR026082">
    <property type="entry name" value="ABCA"/>
</dbReference>
<dbReference type="PANTHER" id="PTHR19229">
    <property type="entry name" value="ATP-BINDING CASSETTE TRANSPORTER SUBFAMILY A ABCA"/>
    <property type="match status" value="1"/>
</dbReference>
<comment type="similarity">
    <text evidence="2">Belongs to the ABC transporter superfamily. ABCA family.</text>
</comment>
<dbReference type="Gene3D" id="3.40.50.300">
    <property type="entry name" value="P-loop containing nucleotide triphosphate hydrolases"/>
    <property type="match status" value="2"/>
</dbReference>
<keyword evidence="9 10" id="KW-0472">Membrane</keyword>
<reference evidence="12" key="1">
    <citation type="submission" date="2021-09" db="EMBL/GenBank/DDBJ databases">
        <title>A high-quality genome of the endoparasitic fungus Hirsutella rhossiliensis with a comparison of Hirsutella genomes reveals transposable elements contributing to genome size variation.</title>
        <authorList>
            <person name="Lin R."/>
            <person name="Jiao Y."/>
            <person name="Sun X."/>
            <person name="Ling J."/>
            <person name="Xie B."/>
            <person name="Cheng X."/>
        </authorList>
    </citation>
    <scope>NUCLEOTIDE SEQUENCE</scope>
    <source>
        <strain evidence="12">HR02</strain>
    </source>
</reference>
<dbReference type="EMBL" id="JAIZPD010000003">
    <property type="protein sequence ID" value="KAH0966047.1"/>
    <property type="molecule type" value="Genomic_DNA"/>
</dbReference>
<feature type="domain" description="ABC transporter" evidence="11">
    <location>
        <begin position="1215"/>
        <end position="1438"/>
    </location>
</feature>
<dbReference type="OrthoDB" id="8061355at2759"/>
<evidence type="ECO:0000313" key="13">
    <source>
        <dbReference type="Proteomes" id="UP000824596"/>
    </source>
</evidence>
<evidence type="ECO:0000256" key="1">
    <source>
        <dbReference type="ARBA" id="ARBA00004141"/>
    </source>
</evidence>
<dbReference type="Proteomes" id="UP000824596">
    <property type="component" value="Unassembled WGS sequence"/>
</dbReference>
<dbReference type="InterPro" id="IPR017871">
    <property type="entry name" value="ABC_transporter-like_CS"/>
</dbReference>
<dbReference type="PROSITE" id="PS50893">
    <property type="entry name" value="ABC_TRANSPORTER_2"/>
    <property type="match status" value="2"/>
</dbReference>
<dbReference type="GO" id="GO:0005524">
    <property type="term" value="F:ATP binding"/>
    <property type="evidence" value="ECO:0007669"/>
    <property type="project" value="UniProtKB-KW"/>
</dbReference>
<dbReference type="GO" id="GO:0016020">
    <property type="term" value="C:membrane"/>
    <property type="evidence" value="ECO:0007669"/>
    <property type="project" value="UniProtKB-SubCell"/>
</dbReference>
<keyword evidence="3" id="KW-0813">Transport</keyword>
<feature type="transmembrane region" description="Helical" evidence="10">
    <location>
        <begin position="974"/>
        <end position="995"/>
    </location>
</feature>
<evidence type="ECO:0000256" key="9">
    <source>
        <dbReference type="ARBA" id="ARBA00023136"/>
    </source>
</evidence>
<feature type="transmembrane region" description="Helical" evidence="10">
    <location>
        <begin position="799"/>
        <end position="820"/>
    </location>
</feature>
<dbReference type="PROSITE" id="PS00211">
    <property type="entry name" value="ABC_TRANSPORTER_1"/>
    <property type="match status" value="2"/>
</dbReference>
<proteinExistence type="inferred from homology"/>
<evidence type="ECO:0000256" key="7">
    <source>
        <dbReference type="ARBA" id="ARBA00022840"/>
    </source>
</evidence>
<evidence type="ECO:0000256" key="3">
    <source>
        <dbReference type="ARBA" id="ARBA00022448"/>
    </source>
</evidence>
<keyword evidence="5" id="KW-0677">Repeat</keyword>
<evidence type="ECO:0000256" key="10">
    <source>
        <dbReference type="SAM" id="Phobius"/>
    </source>
</evidence>
<dbReference type="PANTHER" id="PTHR19229:SF36">
    <property type="entry name" value="ATP-BINDING CASSETTE SUB-FAMILY A MEMBER 2"/>
    <property type="match status" value="1"/>
</dbReference>
<dbReference type="GO" id="GO:0140359">
    <property type="term" value="F:ABC-type transporter activity"/>
    <property type="evidence" value="ECO:0007669"/>
    <property type="project" value="InterPro"/>
</dbReference>
<evidence type="ECO:0000256" key="2">
    <source>
        <dbReference type="ARBA" id="ARBA00008869"/>
    </source>
</evidence>
<organism evidence="12 13">
    <name type="scientific">Hirsutella rhossiliensis</name>
    <dbReference type="NCBI Taxonomy" id="111463"/>
    <lineage>
        <taxon>Eukaryota</taxon>
        <taxon>Fungi</taxon>
        <taxon>Dikarya</taxon>
        <taxon>Ascomycota</taxon>
        <taxon>Pezizomycotina</taxon>
        <taxon>Sordariomycetes</taxon>
        <taxon>Hypocreomycetidae</taxon>
        <taxon>Hypocreales</taxon>
        <taxon>Ophiocordycipitaceae</taxon>
        <taxon>Hirsutella</taxon>
    </lineage>
</organism>
<dbReference type="RefSeq" id="XP_044723560.1">
    <property type="nucleotide sequence ID" value="XM_044862534.1"/>
</dbReference>
<keyword evidence="4 10" id="KW-0812">Transmembrane</keyword>
<dbReference type="GeneID" id="68353192"/>
<comment type="subcellular location">
    <subcellularLocation>
        <location evidence="1">Membrane</location>
        <topology evidence="1">Multi-pass membrane protein</topology>
    </subcellularLocation>
</comment>
<feature type="transmembrane region" description="Helical" evidence="10">
    <location>
        <begin position="1084"/>
        <end position="1104"/>
    </location>
</feature>
<feature type="transmembrane region" description="Helical" evidence="10">
    <location>
        <begin position="220"/>
        <end position="238"/>
    </location>
</feature>
<feature type="transmembrane region" description="Helical" evidence="10">
    <location>
        <begin position="415"/>
        <end position="438"/>
    </location>
</feature>
<feature type="domain" description="ABC transporter" evidence="11">
    <location>
        <begin position="460"/>
        <end position="692"/>
    </location>
</feature>
<evidence type="ECO:0000313" key="12">
    <source>
        <dbReference type="EMBL" id="KAH0966047.1"/>
    </source>
</evidence>
<dbReference type="Pfam" id="PF12698">
    <property type="entry name" value="ABC2_membrane_3"/>
    <property type="match status" value="1"/>
</dbReference>